<dbReference type="SUPFAM" id="SSF51197">
    <property type="entry name" value="Clavaminate synthase-like"/>
    <property type="match status" value="1"/>
</dbReference>
<evidence type="ECO:0000259" key="4">
    <source>
        <dbReference type="Pfam" id="PF14226"/>
    </source>
</evidence>
<evidence type="ECO:0000256" key="2">
    <source>
        <dbReference type="ARBA" id="ARBA00023002"/>
    </source>
</evidence>
<dbReference type="AlphaFoldDB" id="A0A426YXK8"/>
<dbReference type="Proteomes" id="UP000287651">
    <property type="component" value="Unassembled WGS sequence"/>
</dbReference>
<accession>A0A426YXK8</accession>
<evidence type="ECO:0000256" key="3">
    <source>
        <dbReference type="ARBA" id="ARBA00023004"/>
    </source>
</evidence>
<dbReference type="Gene3D" id="2.60.120.330">
    <property type="entry name" value="B-lactam Antibiotic, Isopenicillin N Synthase, Chain"/>
    <property type="match status" value="1"/>
</dbReference>
<gene>
    <name evidence="5" type="ORF">B296_00032465</name>
</gene>
<comment type="caution">
    <text evidence="5">The sequence shown here is derived from an EMBL/GenBank/DDBJ whole genome shotgun (WGS) entry which is preliminary data.</text>
</comment>
<protein>
    <recommendedName>
        <fullName evidence="4">Non-haem dioxygenase N-terminal domain-containing protein</fullName>
    </recommendedName>
</protein>
<dbReference type="GO" id="GO:0046872">
    <property type="term" value="F:metal ion binding"/>
    <property type="evidence" value="ECO:0007669"/>
    <property type="project" value="UniProtKB-KW"/>
</dbReference>
<feature type="domain" description="Non-haem dioxygenase N-terminal" evidence="4">
    <location>
        <begin position="80"/>
        <end position="123"/>
    </location>
</feature>
<dbReference type="InterPro" id="IPR027443">
    <property type="entry name" value="IPNS-like_sf"/>
</dbReference>
<evidence type="ECO:0000313" key="6">
    <source>
        <dbReference type="Proteomes" id="UP000287651"/>
    </source>
</evidence>
<name>A0A426YXK8_ENSVE</name>
<dbReference type="EMBL" id="AMZH03009618">
    <property type="protein sequence ID" value="RRT56470.1"/>
    <property type="molecule type" value="Genomic_DNA"/>
</dbReference>
<dbReference type="GO" id="GO:0016491">
    <property type="term" value="F:oxidoreductase activity"/>
    <property type="evidence" value="ECO:0007669"/>
    <property type="project" value="UniProtKB-KW"/>
</dbReference>
<reference evidence="5 6" key="1">
    <citation type="journal article" date="2014" name="Agronomy (Basel)">
        <title>A Draft Genome Sequence for Ensete ventricosum, the Drought-Tolerant Tree Against Hunger.</title>
        <authorList>
            <person name="Harrison J."/>
            <person name="Moore K.A."/>
            <person name="Paszkiewicz K."/>
            <person name="Jones T."/>
            <person name="Grant M."/>
            <person name="Ambacheew D."/>
            <person name="Muzemil S."/>
            <person name="Studholme D.J."/>
        </authorList>
    </citation>
    <scope>NUCLEOTIDE SEQUENCE [LARGE SCALE GENOMIC DNA]</scope>
</reference>
<sequence length="123" mass="13814">MRWVTCRKCQYPLCDQGQRRTVTGYRPDAIEESNVNMVEEAKKKKQRRRGGAEMVLEFDTAFIQAPEHRPKPAVTEAGGIPLIDLSPLHLLEQHGGPLVAGLEVLVAQVEAACRDWGFFQVIN</sequence>
<proteinExistence type="predicted"/>
<evidence type="ECO:0000256" key="1">
    <source>
        <dbReference type="ARBA" id="ARBA00022723"/>
    </source>
</evidence>
<keyword evidence="1" id="KW-0479">Metal-binding</keyword>
<dbReference type="Pfam" id="PF14226">
    <property type="entry name" value="DIOX_N"/>
    <property type="match status" value="1"/>
</dbReference>
<dbReference type="InterPro" id="IPR026992">
    <property type="entry name" value="DIOX_N"/>
</dbReference>
<feature type="non-terminal residue" evidence="5">
    <location>
        <position position="123"/>
    </location>
</feature>
<keyword evidence="3" id="KW-0408">Iron</keyword>
<evidence type="ECO:0000313" key="5">
    <source>
        <dbReference type="EMBL" id="RRT56470.1"/>
    </source>
</evidence>
<keyword evidence="2" id="KW-0560">Oxidoreductase</keyword>
<organism evidence="5 6">
    <name type="scientific">Ensete ventricosum</name>
    <name type="common">Abyssinian banana</name>
    <name type="synonym">Musa ensete</name>
    <dbReference type="NCBI Taxonomy" id="4639"/>
    <lineage>
        <taxon>Eukaryota</taxon>
        <taxon>Viridiplantae</taxon>
        <taxon>Streptophyta</taxon>
        <taxon>Embryophyta</taxon>
        <taxon>Tracheophyta</taxon>
        <taxon>Spermatophyta</taxon>
        <taxon>Magnoliopsida</taxon>
        <taxon>Liliopsida</taxon>
        <taxon>Zingiberales</taxon>
        <taxon>Musaceae</taxon>
        <taxon>Ensete</taxon>
    </lineage>
</organism>